<dbReference type="EMBL" id="JARKIE010000483">
    <property type="protein sequence ID" value="KAJ7633935.1"/>
    <property type="molecule type" value="Genomic_DNA"/>
</dbReference>
<keyword evidence="2" id="KW-1185">Reference proteome</keyword>
<sequence length="212" mass="22293">MDMDVIMNPSVPWFPALPQNTLLLLCSNAFGNPVSSNNTLITPSPIPLSFVGNVAAIQAPAGAADTRIYYQEPDNSIHVLLISGPFTTGRWFGSELVVPAAEVQFNTLIAAVTIDGGDFTLAYLFFISPSNVLSGYIGTPAAGWVGGPACTDCITALNFVVQPGNRVLYAMGNDDPGSPAVLRVGFISAGAPDTLTEIDYDPTNGWRIAVLS</sequence>
<dbReference type="SUPFAM" id="SSF89372">
    <property type="entry name" value="Fucose-specific lectin"/>
    <property type="match status" value="1"/>
</dbReference>
<accession>A0AAD7BY40</accession>
<proteinExistence type="predicted"/>
<name>A0AAD7BY40_MYCRO</name>
<dbReference type="Proteomes" id="UP001221757">
    <property type="component" value="Unassembled WGS sequence"/>
</dbReference>
<comment type="caution">
    <text evidence="1">The sequence shown here is derived from an EMBL/GenBank/DDBJ whole genome shotgun (WGS) entry which is preliminary data.</text>
</comment>
<organism evidence="1 2">
    <name type="scientific">Mycena rosella</name>
    <name type="common">Pink bonnet</name>
    <name type="synonym">Agaricus rosellus</name>
    <dbReference type="NCBI Taxonomy" id="1033263"/>
    <lineage>
        <taxon>Eukaryota</taxon>
        <taxon>Fungi</taxon>
        <taxon>Dikarya</taxon>
        <taxon>Basidiomycota</taxon>
        <taxon>Agaricomycotina</taxon>
        <taxon>Agaricomycetes</taxon>
        <taxon>Agaricomycetidae</taxon>
        <taxon>Agaricales</taxon>
        <taxon>Marasmiineae</taxon>
        <taxon>Mycenaceae</taxon>
        <taxon>Mycena</taxon>
    </lineage>
</organism>
<evidence type="ECO:0000313" key="1">
    <source>
        <dbReference type="EMBL" id="KAJ7633935.1"/>
    </source>
</evidence>
<protein>
    <submittedName>
        <fullName evidence="1">Uncharacterized protein</fullName>
    </submittedName>
</protein>
<dbReference type="Gene3D" id="2.120.10.70">
    <property type="entry name" value="Fucose-specific lectin"/>
    <property type="match status" value="1"/>
</dbReference>
<evidence type="ECO:0000313" key="2">
    <source>
        <dbReference type="Proteomes" id="UP001221757"/>
    </source>
</evidence>
<dbReference type="AlphaFoldDB" id="A0AAD7BY40"/>
<reference evidence="1" key="1">
    <citation type="submission" date="2023-03" db="EMBL/GenBank/DDBJ databases">
        <title>Massive genome expansion in bonnet fungi (Mycena s.s.) driven by repeated elements and novel gene families across ecological guilds.</title>
        <authorList>
            <consortium name="Lawrence Berkeley National Laboratory"/>
            <person name="Harder C.B."/>
            <person name="Miyauchi S."/>
            <person name="Viragh M."/>
            <person name="Kuo A."/>
            <person name="Thoen E."/>
            <person name="Andreopoulos B."/>
            <person name="Lu D."/>
            <person name="Skrede I."/>
            <person name="Drula E."/>
            <person name="Henrissat B."/>
            <person name="Morin E."/>
            <person name="Kohler A."/>
            <person name="Barry K."/>
            <person name="LaButti K."/>
            <person name="Morin E."/>
            <person name="Salamov A."/>
            <person name="Lipzen A."/>
            <person name="Mereny Z."/>
            <person name="Hegedus B."/>
            <person name="Baldrian P."/>
            <person name="Stursova M."/>
            <person name="Weitz H."/>
            <person name="Taylor A."/>
            <person name="Grigoriev I.V."/>
            <person name="Nagy L.G."/>
            <person name="Martin F."/>
            <person name="Kauserud H."/>
        </authorList>
    </citation>
    <scope>NUCLEOTIDE SEQUENCE</scope>
    <source>
        <strain evidence="1">CBHHK067</strain>
    </source>
</reference>
<gene>
    <name evidence="1" type="ORF">B0H17DRAFT_1149855</name>
</gene>